<dbReference type="PANTHER" id="PTHR30627">
    <property type="entry name" value="PEPTIDOGLYCAN D,D-TRANSPEPTIDASE"/>
    <property type="match status" value="1"/>
</dbReference>
<keyword evidence="4" id="KW-1185">Reference proteome</keyword>
<protein>
    <submittedName>
        <fullName evidence="3">Penicillin-binding protein</fullName>
    </submittedName>
</protein>
<dbReference type="SUPFAM" id="SSF56601">
    <property type="entry name" value="beta-lactamase/transpeptidase-like"/>
    <property type="match status" value="1"/>
</dbReference>
<evidence type="ECO:0000313" key="4">
    <source>
        <dbReference type="Proteomes" id="UP000287188"/>
    </source>
</evidence>
<sequence>MSINASIRYVANIFLFLFLLLSLCLVYWQVVAAPALTANVHNQRHCLLQNAPLRGRILDRNGVVLAQSIPDKTALCGYIRHYSEPSLAGLIGYYVPEYGLVDGIEKQYSDILDGVENRIPLDDLINQTLHSRFIGNDIYLTIDVRIQRLVNQYFTHYHPATDELYQRPSFRGMAYESTRGAVIVSNPQTGEILAMVSAPGYDPNRMVQTLAHGDLSYFNQVNQNKDQPLLMRPLKARYAPGSIFKTLTLLAALDMGVTTLDSPWSKQEALGPVVYEGRSILGNNLGYGMYTFHFPITTTYAYANSDNLVFAQLGVRVGSEKWLEYAQRFYIDQNLPFDLPLVRSSVENRDHRPLSTLQLASNAFGQGIDDITPFQMTLIDNAIANNGVLMRPILVAKILDKDGNPVQVSSPEVLSIVVGKDIAYQIRQAMNGVTTCGSAWRLNKTFGYTDGIIGKTGTAEVGGGLKPHAWMLTQAPFWLDNPDQMPVVSIVAMRENAGEGAYAVGPAIWQMYQEIFRKGYIKATLPPANNPYLYCPEQGLWQLHS</sequence>
<dbReference type="GO" id="GO:0071555">
    <property type="term" value="P:cell wall organization"/>
    <property type="evidence" value="ECO:0007669"/>
    <property type="project" value="TreeGrafter"/>
</dbReference>
<dbReference type="EMBL" id="BIFS01000001">
    <property type="protein sequence ID" value="GCE19376.1"/>
    <property type="molecule type" value="Genomic_DNA"/>
</dbReference>
<dbReference type="Gene3D" id="3.40.710.10">
    <property type="entry name" value="DD-peptidase/beta-lactamase superfamily"/>
    <property type="match status" value="1"/>
</dbReference>
<dbReference type="Gene3D" id="3.90.1310.10">
    <property type="entry name" value="Penicillin-binding protein 2a (Domain 2)"/>
    <property type="match status" value="1"/>
</dbReference>
<dbReference type="RefSeq" id="WP_126551260.1">
    <property type="nucleotide sequence ID" value="NZ_BIFS01000001.1"/>
</dbReference>
<organism evidence="3 4">
    <name type="scientific">Dictyobacter kobayashii</name>
    <dbReference type="NCBI Taxonomy" id="2014872"/>
    <lineage>
        <taxon>Bacteria</taxon>
        <taxon>Bacillati</taxon>
        <taxon>Chloroflexota</taxon>
        <taxon>Ktedonobacteria</taxon>
        <taxon>Ktedonobacterales</taxon>
        <taxon>Dictyobacteraceae</taxon>
        <taxon>Dictyobacter</taxon>
    </lineage>
</organism>
<dbReference type="Pfam" id="PF21922">
    <property type="entry name" value="PBP_dimer_2"/>
    <property type="match status" value="1"/>
</dbReference>
<feature type="domain" description="Penicillin-binding protein transpeptidase" evidence="1">
    <location>
        <begin position="180"/>
        <end position="490"/>
    </location>
</feature>
<dbReference type="PANTHER" id="PTHR30627:SF24">
    <property type="entry name" value="PENICILLIN-BINDING PROTEIN 4B"/>
    <property type="match status" value="1"/>
</dbReference>
<dbReference type="InterPro" id="IPR012338">
    <property type="entry name" value="Beta-lactam/transpept-like"/>
</dbReference>
<gene>
    <name evidence="3" type="ORF">KDK_31760</name>
</gene>
<evidence type="ECO:0000259" key="2">
    <source>
        <dbReference type="Pfam" id="PF21922"/>
    </source>
</evidence>
<dbReference type="InterPro" id="IPR001460">
    <property type="entry name" value="PCN-bd_Tpept"/>
</dbReference>
<dbReference type="AlphaFoldDB" id="A0A402AJV2"/>
<evidence type="ECO:0000313" key="3">
    <source>
        <dbReference type="EMBL" id="GCE19376.1"/>
    </source>
</evidence>
<proteinExistence type="predicted"/>
<comment type="caution">
    <text evidence="3">The sequence shown here is derived from an EMBL/GenBank/DDBJ whole genome shotgun (WGS) entry which is preliminary data.</text>
</comment>
<name>A0A402AJV2_9CHLR</name>
<evidence type="ECO:0000259" key="1">
    <source>
        <dbReference type="Pfam" id="PF00905"/>
    </source>
</evidence>
<dbReference type="SUPFAM" id="SSF56519">
    <property type="entry name" value="Penicillin binding protein dimerisation domain"/>
    <property type="match status" value="1"/>
</dbReference>
<dbReference type="OrthoDB" id="9804124at2"/>
<dbReference type="Proteomes" id="UP000287188">
    <property type="component" value="Unassembled WGS sequence"/>
</dbReference>
<dbReference type="InterPro" id="IPR036138">
    <property type="entry name" value="PBP_dimer_sf"/>
</dbReference>
<dbReference type="InterPro" id="IPR054120">
    <property type="entry name" value="PBPA_dimer"/>
</dbReference>
<reference evidence="4" key="1">
    <citation type="submission" date="2018-12" db="EMBL/GenBank/DDBJ databases">
        <title>Tengunoibacter tsumagoiensis gen. nov., sp. nov., Dictyobacter kobayashii sp. nov., D. alpinus sp. nov., and D. joshuensis sp. nov. and description of Dictyobacteraceae fam. nov. within the order Ktedonobacterales isolated from Tengu-no-mugimeshi.</title>
        <authorList>
            <person name="Wang C.M."/>
            <person name="Zheng Y."/>
            <person name="Sakai Y."/>
            <person name="Toyoda A."/>
            <person name="Minakuchi Y."/>
            <person name="Abe K."/>
            <person name="Yokota A."/>
            <person name="Yabe S."/>
        </authorList>
    </citation>
    <scope>NUCLEOTIDE SEQUENCE [LARGE SCALE GENOMIC DNA]</scope>
    <source>
        <strain evidence="4">Uno11</strain>
    </source>
</reference>
<accession>A0A402AJV2</accession>
<dbReference type="GO" id="GO:0005886">
    <property type="term" value="C:plasma membrane"/>
    <property type="evidence" value="ECO:0007669"/>
    <property type="project" value="TreeGrafter"/>
</dbReference>
<dbReference type="GO" id="GO:0008658">
    <property type="term" value="F:penicillin binding"/>
    <property type="evidence" value="ECO:0007669"/>
    <property type="project" value="InterPro"/>
</dbReference>
<dbReference type="Pfam" id="PF00905">
    <property type="entry name" value="Transpeptidase"/>
    <property type="match status" value="1"/>
</dbReference>
<feature type="domain" description="Penicillin binding protein A dimerisation" evidence="2">
    <location>
        <begin position="54"/>
        <end position="128"/>
    </location>
</feature>
<dbReference type="InterPro" id="IPR050515">
    <property type="entry name" value="Beta-lactam/transpept"/>
</dbReference>